<dbReference type="Gene3D" id="3.90.180.10">
    <property type="entry name" value="Medium-chain alcohol dehydrogenases, catalytic domain"/>
    <property type="match status" value="1"/>
</dbReference>
<reference evidence="1 2" key="1">
    <citation type="journal article" date="2014" name="Int. J. Syst. Evol. Microbiol.">
        <title>Streptomyces hoynatensis sp. nov., isolated from deep marine sediment.</title>
        <authorList>
            <person name="Veyisoglu A."/>
            <person name="Sahin N."/>
        </authorList>
    </citation>
    <scope>NUCLEOTIDE SEQUENCE [LARGE SCALE GENOMIC DNA]</scope>
    <source>
        <strain evidence="1 2">KCTC 29097</strain>
    </source>
</reference>
<comment type="caution">
    <text evidence="1">The sequence shown here is derived from an EMBL/GenBank/DDBJ whole genome shotgun (WGS) entry which is preliminary data.</text>
</comment>
<dbReference type="AlphaFoldDB" id="A0A3A9YVM6"/>
<gene>
    <name evidence="1" type="ORF">D7294_22230</name>
</gene>
<accession>A0A3A9YVM6</accession>
<name>A0A3A9YVM6_9ACTN</name>
<dbReference type="Proteomes" id="UP000272474">
    <property type="component" value="Unassembled WGS sequence"/>
</dbReference>
<organism evidence="1 2">
    <name type="scientific">Streptomyces hoynatensis</name>
    <dbReference type="NCBI Taxonomy" id="1141874"/>
    <lineage>
        <taxon>Bacteria</taxon>
        <taxon>Bacillati</taxon>
        <taxon>Actinomycetota</taxon>
        <taxon>Actinomycetes</taxon>
        <taxon>Kitasatosporales</taxon>
        <taxon>Streptomycetaceae</taxon>
        <taxon>Streptomyces</taxon>
    </lineage>
</organism>
<evidence type="ECO:0000313" key="2">
    <source>
        <dbReference type="Proteomes" id="UP000272474"/>
    </source>
</evidence>
<protein>
    <submittedName>
        <fullName evidence="1">Uncharacterized protein</fullName>
    </submittedName>
</protein>
<dbReference type="Gene3D" id="3.40.50.720">
    <property type="entry name" value="NAD(P)-binding Rossmann-like Domain"/>
    <property type="match status" value="1"/>
</dbReference>
<evidence type="ECO:0000313" key="1">
    <source>
        <dbReference type="EMBL" id="RKN39287.1"/>
    </source>
</evidence>
<keyword evidence="2" id="KW-1185">Reference proteome</keyword>
<sequence length="128" mass="13102">MFGCVPRLRVTPVRYGPGLVQRIAALAPQGVDAALDVAGHGAIADLIRLVGRPERVISLADATAEQLGAHFLSGEPADLPGILTEVAALAAAGEINVPITTYPLVSAADAHVASETGHVRGKLVLLVD</sequence>
<proteinExistence type="predicted"/>
<dbReference type="Pfam" id="PF13602">
    <property type="entry name" value="ADH_zinc_N_2"/>
    <property type="match status" value="1"/>
</dbReference>
<dbReference type="EMBL" id="RBAL01000014">
    <property type="protein sequence ID" value="RKN39287.1"/>
    <property type="molecule type" value="Genomic_DNA"/>
</dbReference>